<evidence type="ECO:0000256" key="1">
    <source>
        <dbReference type="SAM" id="MobiDB-lite"/>
    </source>
</evidence>
<comment type="caution">
    <text evidence="2">The sequence shown here is derived from an EMBL/GenBank/DDBJ whole genome shotgun (WGS) entry which is preliminary data.</text>
</comment>
<name>A0A2T0A7P5_RHOTO</name>
<feature type="compositionally biased region" description="Basic and acidic residues" evidence="1">
    <location>
        <begin position="157"/>
        <end position="170"/>
    </location>
</feature>
<dbReference type="OrthoDB" id="10653662at2759"/>
<feature type="compositionally biased region" description="Gly residues" evidence="1">
    <location>
        <begin position="15"/>
        <end position="24"/>
    </location>
</feature>
<dbReference type="Proteomes" id="UP000239560">
    <property type="component" value="Unassembled WGS sequence"/>
</dbReference>
<feature type="region of interest" description="Disordered" evidence="1">
    <location>
        <begin position="1"/>
        <end position="116"/>
    </location>
</feature>
<protein>
    <submittedName>
        <fullName evidence="2">Uncharacterized protein</fullName>
    </submittedName>
</protein>
<evidence type="ECO:0000313" key="2">
    <source>
        <dbReference type="EMBL" id="PRQ74030.1"/>
    </source>
</evidence>
<feature type="compositionally biased region" description="Basic residues" evidence="1">
    <location>
        <begin position="36"/>
        <end position="46"/>
    </location>
</feature>
<reference evidence="2 3" key="1">
    <citation type="journal article" date="2018" name="Elife">
        <title>Functional genomics of lipid metabolism in the oleaginous yeast Rhodosporidium toruloides.</title>
        <authorList>
            <person name="Coradetti S.T."/>
            <person name="Pinel D."/>
            <person name="Geiselman G."/>
            <person name="Ito M."/>
            <person name="Mondo S."/>
            <person name="Reilly M.C."/>
            <person name="Cheng Y.F."/>
            <person name="Bauer S."/>
            <person name="Grigoriev I."/>
            <person name="Gladden J.M."/>
            <person name="Simmons B.A."/>
            <person name="Brem R."/>
            <person name="Arkin A.P."/>
            <person name="Skerker J.M."/>
        </authorList>
    </citation>
    <scope>NUCLEOTIDE SEQUENCE [LARGE SCALE GENOMIC DNA]</scope>
    <source>
        <strain evidence="2 3">NBRC 0880</strain>
    </source>
</reference>
<evidence type="ECO:0000313" key="3">
    <source>
        <dbReference type="Proteomes" id="UP000239560"/>
    </source>
</evidence>
<feature type="region of interest" description="Disordered" evidence="1">
    <location>
        <begin position="135"/>
        <end position="184"/>
    </location>
</feature>
<feature type="compositionally biased region" description="Basic and acidic residues" evidence="1">
    <location>
        <begin position="55"/>
        <end position="66"/>
    </location>
</feature>
<dbReference type="AlphaFoldDB" id="A0A2T0A7P5"/>
<proteinExistence type="predicted"/>
<dbReference type="EMBL" id="LCTV02000007">
    <property type="protein sequence ID" value="PRQ74030.1"/>
    <property type="molecule type" value="Genomic_DNA"/>
</dbReference>
<feature type="compositionally biased region" description="Acidic residues" evidence="1">
    <location>
        <begin position="67"/>
        <end position="92"/>
    </location>
</feature>
<sequence length="184" mass="19216">MGFGPNRPRSKGGKKAAGGGGGRGLPYRRGETLGKQMRRGPARKKGGAAGGGPRRGTEGTDSRAEMSDEEEWGGLDEAEWAEEEAEESEEEVAPAPAPPAKGKAPRQPTGGTGKKVKTFVEAKSDLLSLAASISGEQAAKSQAKLERAKNRPAPAPKETKKHVNEAKEKQLVTSVSPPSPPVSR</sequence>
<organism evidence="2 3">
    <name type="scientific">Rhodotorula toruloides</name>
    <name type="common">Yeast</name>
    <name type="synonym">Rhodosporidium toruloides</name>
    <dbReference type="NCBI Taxonomy" id="5286"/>
    <lineage>
        <taxon>Eukaryota</taxon>
        <taxon>Fungi</taxon>
        <taxon>Dikarya</taxon>
        <taxon>Basidiomycota</taxon>
        <taxon>Pucciniomycotina</taxon>
        <taxon>Microbotryomycetes</taxon>
        <taxon>Sporidiobolales</taxon>
        <taxon>Sporidiobolaceae</taxon>
        <taxon>Rhodotorula</taxon>
    </lineage>
</organism>
<accession>A0A2T0A7P5</accession>
<gene>
    <name evidence="2" type="ORF">AAT19DRAFT_15597</name>
</gene>